<gene>
    <name evidence="1" type="ORF">RJT34_10048</name>
</gene>
<protein>
    <submittedName>
        <fullName evidence="1">Uncharacterized protein</fullName>
    </submittedName>
</protein>
<keyword evidence="2" id="KW-1185">Reference proteome</keyword>
<proteinExistence type="predicted"/>
<reference evidence="1 2" key="1">
    <citation type="submission" date="2024-01" db="EMBL/GenBank/DDBJ databases">
        <title>The genomes of 5 underutilized Papilionoideae crops provide insights into root nodulation and disease resistance.</title>
        <authorList>
            <person name="Yuan L."/>
        </authorList>
    </citation>
    <scope>NUCLEOTIDE SEQUENCE [LARGE SCALE GENOMIC DNA]</scope>
    <source>
        <strain evidence="1">LY-2023</strain>
        <tissue evidence="1">Leaf</tissue>
    </source>
</reference>
<evidence type="ECO:0000313" key="1">
    <source>
        <dbReference type="EMBL" id="KAK7311733.1"/>
    </source>
</evidence>
<evidence type="ECO:0000313" key="2">
    <source>
        <dbReference type="Proteomes" id="UP001359559"/>
    </source>
</evidence>
<dbReference type="Proteomes" id="UP001359559">
    <property type="component" value="Unassembled WGS sequence"/>
</dbReference>
<name>A0AAN9PWU6_CLITE</name>
<dbReference type="EMBL" id="JAYKXN010000002">
    <property type="protein sequence ID" value="KAK7311733.1"/>
    <property type="molecule type" value="Genomic_DNA"/>
</dbReference>
<accession>A0AAN9PWU6</accession>
<organism evidence="1 2">
    <name type="scientific">Clitoria ternatea</name>
    <name type="common">Butterfly pea</name>
    <dbReference type="NCBI Taxonomy" id="43366"/>
    <lineage>
        <taxon>Eukaryota</taxon>
        <taxon>Viridiplantae</taxon>
        <taxon>Streptophyta</taxon>
        <taxon>Embryophyta</taxon>
        <taxon>Tracheophyta</taxon>
        <taxon>Spermatophyta</taxon>
        <taxon>Magnoliopsida</taxon>
        <taxon>eudicotyledons</taxon>
        <taxon>Gunneridae</taxon>
        <taxon>Pentapetalae</taxon>
        <taxon>rosids</taxon>
        <taxon>fabids</taxon>
        <taxon>Fabales</taxon>
        <taxon>Fabaceae</taxon>
        <taxon>Papilionoideae</taxon>
        <taxon>50 kb inversion clade</taxon>
        <taxon>NPAAA clade</taxon>
        <taxon>indigoferoid/millettioid clade</taxon>
        <taxon>Phaseoleae</taxon>
        <taxon>Clitoria</taxon>
    </lineage>
</organism>
<sequence length="125" mass="14011">MNSPVDIDLNIPLYLLDDNEYQNHALGSNISASVQHVEKENGIGDKIGEAQQPEFIVAQSVEFENDSGQPQSTEEEVMHVEIHDHDLGVHQYVEDDEFCETSNPNSITFTLSISKSMVQYLTTMV</sequence>
<comment type="caution">
    <text evidence="1">The sequence shown here is derived from an EMBL/GenBank/DDBJ whole genome shotgun (WGS) entry which is preliminary data.</text>
</comment>
<dbReference type="AlphaFoldDB" id="A0AAN9PWU6"/>